<dbReference type="PANTHER" id="PTHR36836">
    <property type="entry name" value="COLANIC ACID BIOSYNTHESIS PROTEIN WCAK"/>
    <property type="match status" value="1"/>
</dbReference>
<name>A0A1M7C052_9FIRM</name>
<keyword evidence="3" id="KW-1185">Reference proteome</keyword>
<dbReference type="RefSeq" id="WP_073280199.1">
    <property type="nucleotide sequence ID" value="NZ_FRAC01000040.1"/>
</dbReference>
<evidence type="ECO:0000313" key="2">
    <source>
        <dbReference type="EMBL" id="SHL60577.1"/>
    </source>
</evidence>
<protein>
    <submittedName>
        <fullName evidence="2">Colanic acid/amylovoran biosynthesis protein</fullName>
    </submittedName>
</protein>
<dbReference type="STRING" id="1121322.SAMN02745136_05295"/>
<dbReference type="AlphaFoldDB" id="A0A1M7C052"/>
<proteinExistence type="predicted"/>
<dbReference type="Proteomes" id="UP000184386">
    <property type="component" value="Unassembled WGS sequence"/>
</dbReference>
<dbReference type="EMBL" id="FRAC01000040">
    <property type="protein sequence ID" value="SHL60577.1"/>
    <property type="molecule type" value="Genomic_DNA"/>
</dbReference>
<feature type="domain" description="Polysaccharide pyruvyl transferase" evidence="1">
    <location>
        <begin position="12"/>
        <end position="333"/>
    </location>
</feature>
<organism evidence="2 3">
    <name type="scientific">Anaerocolumna jejuensis DSM 15929</name>
    <dbReference type="NCBI Taxonomy" id="1121322"/>
    <lineage>
        <taxon>Bacteria</taxon>
        <taxon>Bacillati</taxon>
        <taxon>Bacillota</taxon>
        <taxon>Clostridia</taxon>
        <taxon>Lachnospirales</taxon>
        <taxon>Lachnospiraceae</taxon>
        <taxon>Anaerocolumna</taxon>
    </lineage>
</organism>
<reference evidence="2 3" key="1">
    <citation type="submission" date="2016-11" db="EMBL/GenBank/DDBJ databases">
        <authorList>
            <person name="Jaros S."/>
            <person name="Januszkiewicz K."/>
            <person name="Wedrychowicz H."/>
        </authorList>
    </citation>
    <scope>NUCLEOTIDE SEQUENCE [LARGE SCALE GENOMIC DNA]</scope>
    <source>
        <strain evidence="2 3">DSM 15929</strain>
    </source>
</reference>
<gene>
    <name evidence="2" type="ORF">SAMN02745136_05295</name>
</gene>
<dbReference type="Pfam" id="PF04230">
    <property type="entry name" value="PS_pyruv_trans"/>
    <property type="match status" value="1"/>
</dbReference>
<evidence type="ECO:0000259" key="1">
    <source>
        <dbReference type="Pfam" id="PF04230"/>
    </source>
</evidence>
<accession>A0A1M7C052</accession>
<dbReference type="OrthoDB" id="3199616at2"/>
<sequence length="405" mass="47484">MNVLIYGANWYNRGDESAIRAMIDEFRNLYPDSSMRIHVNNGELCDFNYDDIKQVRNFSYPYGRNKLKLLPYYLSLYSKGRMNLMNKNERNNFRDFIEAVNWSDMAVYAPGGPMLGDYYDVKFLLDQLLLIRHMKKPYVFFAPSMGPFTKNKRKIKKILTGASLICLREEVSKGFLESLHIKNEATVTLDSAFQHRIDMQENQQLLEQDISLKNFLDSHERIIGITITDLKWHKNYCRENLSDTITAAFDPFIDKLIREGFGIIFIPQLFGRANDSGYMSGFARENCYVLPEKYDCYFQQYLISRLYAIVGMRYHSNIFSAKMGTPFLSVSYEQKMLGFMKKSGLEEYCIDIRKLSFEKLEELFTKLQADYPVYKKALAEKIPRFREQSYETTQLVSEVIQKMGL</sequence>
<dbReference type="PANTHER" id="PTHR36836:SF1">
    <property type="entry name" value="COLANIC ACID BIOSYNTHESIS PROTEIN WCAK"/>
    <property type="match status" value="1"/>
</dbReference>
<dbReference type="InterPro" id="IPR007345">
    <property type="entry name" value="Polysacch_pyruvyl_Trfase"/>
</dbReference>
<evidence type="ECO:0000313" key="3">
    <source>
        <dbReference type="Proteomes" id="UP000184386"/>
    </source>
</evidence>